<dbReference type="Gene3D" id="3.80.20.20">
    <property type="entry name" value="Receptor L-domain"/>
    <property type="match status" value="1"/>
</dbReference>
<proteinExistence type="predicted"/>
<evidence type="ECO:0000256" key="6">
    <source>
        <dbReference type="ARBA" id="ARBA00022741"/>
    </source>
</evidence>
<dbReference type="EC" id="2.7.10.1" evidence="2"/>
<dbReference type="Pfam" id="PF01030">
    <property type="entry name" value="Recep_L_domain"/>
    <property type="match status" value="1"/>
</dbReference>
<dbReference type="InterPro" id="IPR009030">
    <property type="entry name" value="Growth_fac_rcpt_cys_sf"/>
</dbReference>
<dbReference type="InterPro" id="IPR000494">
    <property type="entry name" value="Rcpt_L-dom"/>
</dbReference>
<evidence type="ECO:0000259" key="16">
    <source>
        <dbReference type="Pfam" id="PF01030"/>
    </source>
</evidence>
<dbReference type="InterPro" id="IPR036941">
    <property type="entry name" value="Rcpt_L-dom_sf"/>
</dbReference>
<organism evidence="17">
    <name type="scientific">Arion vulgaris</name>
    <dbReference type="NCBI Taxonomy" id="1028688"/>
    <lineage>
        <taxon>Eukaryota</taxon>
        <taxon>Metazoa</taxon>
        <taxon>Spiralia</taxon>
        <taxon>Lophotrochozoa</taxon>
        <taxon>Mollusca</taxon>
        <taxon>Gastropoda</taxon>
        <taxon>Heterobranchia</taxon>
        <taxon>Euthyneura</taxon>
        <taxon>Panpulmonata</taxon>
        <taxon>Eupulmonata</taxon>
        <taxon>Stylommatophora</taxon>
        <taxon>Helicina</taxon>
        <taxon>Arionoidea</taxon>
        <taxon>Arionidae</taxon>
        <taxon>Arion</taxon>
    </lineage>
</organism>
<comment type="catalytic activity">
    <reaction evidence="14">
        <text>L-tyrosyl-[protein] + ATP = O-phospho-L-tyrosyl-[protein] + ADP + H(+)</text>
        <dbReference type="Rhea" id="RHEA:10596"/>
        <dbReference type="Rhea" id="RHEA-COMP:10136"/>
        <dbReference type="Rhea" id="RHEA-COMP:20101"/>
        <dbReference type="ChEBI" id="CHEBI:15378"/>
        <dbReference type="ChEBI" id="CHEBI:30616"/>
        <dbReference type="ChEBI" id="CHEBI:46858"/>
        <dbReference type="ChEBI" id="CHEBI:61978"/>
        <dbReference type="ChEBI" id="CHEBI:456216"/>
        <dbReference type="EC" id="2.7.10.1"/>
    </reaction>
</comment>
<accession>A0A0B6YY11</accession>
<evidence type="ECO:0000256" key="12">
    <source>
        <dbReference type="ARBA" id="ARBA00023170"/>
    </source>
</evidence>
<evidence type="ECO:0000256" key="2">
    <source>
        <dbReference type="ARBA" id="ARBA00011902"/>
    </source>
</evidence>
<evidence type="ECO:0000256" key="5">
    <source>
        <dbReference type="ARBA" id="ARBA00022692"/>
    </source>
</evidence>
<dbReference type="EMBL" id="HACG01014389">
    <property type="protein sequence ID" value="CEK61254.1"/>
    <property type="molecule type" value="Transcribed_RNA"/>
</dbReference>
<keyword evidence="11" id="KW-0829">Tyrosine-protein kinase</keyword>
<dbReference type="SUPFAM" id="SSF57184">
    <property type="entry name" value="Growth factor receptor domain"/>
    <property type="match status" value="1"/>
</dbReference>
<gene>
    <name evidence="17" type="primary">ORF41757</name>
</gene>
<evidence type="ECO:0000256" key="3">
    <source>
        <dbReference type="ARBA" id="ARBA00022553"/>
    </source>
</evidence>
<evidence type="ECO:0000313" key="17">
    <source>
        <dbReference type="EMBL" id="CEK61254.1"/>
    </source>
</evidence>
<dbReference type="SUPFAM" id="SSF52058">
    <property type="entry name" value="L domain-like"/>
    <property type="match status" value="1"/>
</dbReference>
<dbReference type="InterPro" id="IPR006212">
    <property type="entry name" value="Furin_repeat"/>
</dbReference>
<dbReference type="GO" id="GO:0004714">
    <property type="term" value="F:transmembrane receptor protein tyrosine kinase activity"/>
    <property type="evidence" value="ECO:0007669"/>
    <property type="project" value="UniProtKB-EC"/>
</dbReference>
<name>A0A0B6YY11_9EUPU</name>
<comment type="subcellular location">
    <subcellularLocation>
        <location evidence="1">Membrane</location>
        <topology evidence="1">Single-pass type I membrane protein</topology>
    </subcellularLocation>
</comment>
<reference evidence="17" key="1">
    <citation type="submission" date="2014-12" db="EMBL/GenBank/DDBJ databases">
        <title>Insight into the proteome of Arion vulgaris.</title>
        <authorList>
            <person name="Aradska J."/>
            <person name="Bulat T."/>
            <person name="Smidak R."/>
            <person name="Sarate P."/>
            <person name="Gangsoo J."/>
            <person name="Sialana F."/>
            <person name="Bilban M."/>
            <person name="Lubec G."/>
        </authorList>
    </citation>
    <scope>NUCLEOTIDE SEQUENCE</scope>
    <source>
        <tissue evidence="17">Skin</tissue>
    </source>
</reference>
<feature type="domain" description="Receptor L-domain" evidence="16">
    <location>
        <begin position="76"/>
        <end position="194"/>
    </location>
</feature>
<keyword evidence="12" id="KW-0675">Receptor</keyword>
<evidence type="ECO:0000256" key="1">
    <source>
        <dbReference type="ARBA" id="ARBA00004479"/>
    </source>
</evidence>
<dbReference type="AlphaFoldDB" id="A0A0B6YY11"/>
<dbReference type="InterPro" id="IPR006211">
    <property type="entry name" value="Furin-like_Cys-rich_dom"/>
</dbReference>
<evidence type="ECO:0000259" key="15">
    <source>
        <dbReference type="Pfam" id="PF00757"/>
    </source>
</evidence>
<evidence type="ECO:0000256" key="9">
    <source>
        <dbReference type="ARBA" id="ARBA00022989"/>
    </source>
</evidence>
<dbReference type="GO" id="GO:0016020">
    <property type="term" value="C:membrane"/>
    <property type="evidence" value="ECO:0007669"/>
    <property type="project" value="UniProtKB-SubCell"/>
</dbReference>
<dbReference type="Pfam" id="PF00757">
    <property type="entry name" value="Furin-like"/>
    <property type="match status" value="1"/>
</dbReference>
<feature type="domain" description="Furin-like cysteine-rich" evidence="15">
    <location>
        <begin position="220"/>
        <end position="305"/>
    </location>
</feature>
<keyword evidence="8" id="KW-0067">ATP-binding</keyword>
<evidence type="ECO:0000256" key="7">
    <source>
        <dbReference type="ARBA" id="ARBA00022777"/>
    </source>
</evidence>
<keyword evidence="10" id="KW-0472">Membrane</keyword>
<keyword evidence="3" id="KW-0597">Phosphoprotein</keyword>
<feature type="non-terminal residue" evidence="17">
    <location>
        <position position="1"/>
    </location>
</feature>
<keyword evidence="5" id="KW-0812">Transmembrane</keyword>
<keyword evidence="4" id="KW-0808">Transferase</keyword>
<keyword evidence="13" id="KW-0325">Glycoprotein</keyword>
<keyword evidence="7" id="KW-0418">Kinase</keyword>
<dbReference type="SMART" id="SM00261">
    <property type="entry name" value="FU"/>
    <property type="match status" value="1"/>
</dbReference>
<evidence type="ECO:0000256" key="10">
    <source>
        <dbReference type="ARBA" id="ARBA00023136"/>
    </source>
</evidence>
<keyword evidence="9" id="KW-1133">Transmembrane helix</keyword>
<evidence type="ECO:0000256" key="14">
    <source>
        <dbReference type="ARBA" id="ARBA00051243"/>
    </source>
</evidence>
<dbReference type="CDD" id="cd00064">
    <property type="entry name" value="FU"/>
    <property type="match status" value="1"/>
</dbReference>
<dbReference type="GO" id="GO:0005524">
    <property type="term" value="F:ATP binding"/>
    <property type="evidence" value="ECO:0007669"/>
    <property type="project" value="UniProtKB-KW"/>
</dbReference>
<keyword evidence="6" id="KW-0547">Nucleotide-binding</keyword>
<dbReference type="Gene3D" id="2.10.220.10">
    <property type="entry name" value="Hormone Receptor, Insulin-like Growth Factor Receptor 1, Chain A, domain 2"/>
    <property type="match status" value="1"/>
</dbReference>
<sequence>WHLELASLSFTSTEYTKMALLCALFLASVAILSGVFCVDLRVEEQEERECYGTTVGFGYSGTLEFHYQQLRKRYTGCTYIHGNLEITHIVDQNINYDLTFLKTIRYVSGYVLLGLITEVENIPMDSLEVIRANSTYRIMGDDYSLVVVLTSRLDEDNSGLKQLHMPRLKEISFGKVLFTRNPSLRFVHKINWDPIVRGRLNSVHFLDHAFDDTVSENDDTTKCPEDGSWADEFSLCHQAPHITCHEQCYGRCFGPGEQECCHNSCAIGCNGGSDEQCFVCKDYQYENNCVGFCPDMSYPKLQNCIKY</sequence>
<evidence type="ECO:0000256" key="4">
    <source>
        <dbReference type="ARBA" id="ARBA00022679"/>
    </source>
</evidence>
<evidence type="ECO:0000256" key="11">
    <source>
        <dbReference type="ARBA" id="ARBA00023137"/>
    </source>
</evidence>
<evidence type="ECO:0000256" key="8">
    <source>
        <dbReference type="ARBA" id="ARBA00022840"/>
    </source>
</evidence>
<protein>
    <recommendedName>
        <fullName evidence="2">receptor protein-tyrosine kinase</fullName>
        <ecNumber evidence="2">2.7.10.1</ecNumber>
    </recommendedName>
</protein>
<evidence type="ECO:0000256" key="13">
    <source>
        <dbReference type="ARBA" id="ARBA00023180"/>
    </source>
</evidence>